<evidence type="ECO:0000256" key="2">
    <source>
        <dbReference type="ARBA" id="ARBA00022840"/>
    </source>
</evidence>
<dbReference type="SUPFAM" id="SSF56112">
    <property type="entry name" value="Protein kinase-like (PK-like)"/>
    <property type="match status" value="1"/>
</dbReference>
<proteinExistence type="predicted"/>
<evidence type="ECO:0000313" key="5">
    <source>
        <dbReference type="EMBL" id="CAK8679248.1"/>
    </source>
</evidence>
<reference evidence="5 6" key="1">
    <citation type="submission" date="2024-02" db="EMBL/GenBank/DDBJ databases">
        <authorList>
            <person name="Daric V."/>
            <person name="Darras S."/>
        </authorList>
    </citation>
    <scope>NUCLEOTIDE SEQUENCE [LARGE SCALE GENOMIC DNA]</scope>
</reference>
<evidence type="ECO:0000256" key="1">
    <source>
        <dbReference type="ARBA" id="ARBA00022741"/>
    </source>
</evidence>
<gene>
    <name evidence="5" type="ORF">CVLEPA_LOCUS9500</name>
</gene>
<comment type="caution">
    <text evidence="5">The sequence shown here is derived from an EMBL/GenBank/DDBJ whole genome shotgun (WGS) entry which is preliminary data.</text>
</comment>
<dbReference type="InterPro" id="IPR008271">
    <property type="entry name" value="Ser/Thr_kinase_AS"/>
</dbReference>
<name>A0ABP0FMN3_CLALP</name>
<dbReference type="SMART" id="SM00220">
    <property type="entry name" value="S_TKc"/>
    <property type="match status" value="1"/>
</dbReference>
<dbReference type="PROSITE" id="PS00108">
    <property type="entry name" value="PROTEIN_KINASE_ST"/>
    <property type="match status" value="1"/>
</dbReference>
<sequence>MDLDPRITQTIKAITSQQKRIEFPPRGGYGGSLLGRGGFGTVRLGHHQVLGRLAIKCQHLQGSLAETRQAKKELLKEVKMMLLAAHKHVIRIEGLINEEDWIGVVMEHMSAGSLSDLIFNEELETIPLPLLLRMSYETADAITYLHKMLKDLRIAHGDLKPQNILLNSDLHCKVADFGGAALSHHTRTATARPDRTGEGNQFTLLFTAPERLDRNCERLTTAMDVYSFGVILYMMIVRKYPGIRNEMLFRMTGKFQGVSFQQKLINDIKDRLKRGKDEQGVRIISLLESIMTKCVDKEPSKRPAMIDIRDQLHQLLATIKPSTIMLNIASVLEHVTITDDTLDEGASKPISHVILGVDESSSKRSRKTKSSLESFTTSSATSTSSTLVGAIKGVAGLKVSDPLTTSKNQSGYEIIQSKIRSMRDMISNENFDRALAICEELTTAMKSSSITGDDAINTGDDIINLVSDLRKHKVSLQLLQLFKCGCYLKEKIINPRKKLELMKKIAVESYVILQSTSCGSDLAQTASNEIIPRMNEFLQSISSTRCDDVKLVTTTQVHCWKAIGLCHYHVQKYKEAIEVNKLAITTLESKLGEGCRKLEVYSICCNNAGAYYEFNNQPDESETFYIKAFQAEQKVEDYPSEEWKMKMIHFTIDNVCNLYQNHSTMTKTKGNDVYKFLQKQLHLAEFPHFKNKFLTLRLMILLSLDDDVKSICKSLATMATDITPPPGECNNMCIRLKQTAELLFSKNGENSAMTLIRCGMKLSEFIPDADDELYRLRDFADAMAKQASKLTSLTPSHLVTIAGGFIPLCEEIIEKIKRSKNVDQQIKDKWLSLTLNHTSHCYLTIKLYDKALQLANQAMDILPLDIGQHQNLRDKFKGEMYYCIGVSNYNLEKFNSAKNALSEAIKLLKNWSGQNDRLKEARRYLEKINNL</sequence>
<dbReference type="Proteomes" id="UP001642483">
    <property type="component" value="Unassembled WGS sequence"/>
</dbReference>
<dbReference type="InterPro" id="IPR017441">
    <property type="entry name" value="Protein_kinase_ATP_BS"/>
</dbReference>
<dbReference type="Gene3D" id="1.10.510.10">
    <property type="entry name" value="Transferase(Phosphotransferase) domain 1"/>
    <property type="match status" value="1"/>
</dbReference>
<keyword evidence="6" id="KW-1185">Reference proteome</keyword>
<accession>A0ABP0FMN3</accession>
<dbReference type="Gene3D" id="1.25.40.10">
    <property type="entry name" value="Tetratricopeptide repeat domain"/>
    <property type="match status" value="2"/>
</dbReference>
<dbReference type="InterPro" id="IPR019734">
    <property type="entry name" value="TPR_rpt"/>
</dbReference>
<keyword evidence="2 3" id="KW-0067">ATP-binding</keyword>
<evidence type="ECO:0000313" key="6">
    <source>
        <dbReference type="Proteomes" id="UP001642483"/>
    </source>
</evidence>
<dbReference type="InterPro" id="IPR011009">
    <property type="entry name" value="Kinase-like_dom_sf"/>
</dbReference>
<dbReference type="InterPro" id="IPR051681">
    <property type="entry name" value="Ser/Thr_Kinases-Pseudokinases"/>
</dbReference>
<feature type="binding site" evidence="3">
    <location>
        <position position="56"/>
    </location>
    <ligand>
        <name>ATP</name>
        <dbReference type="ChEBI" id="CHEBI:30616"/>
    </ligand>
</feature>
<dbReference type="PANTHER" id="PTHR44329:SF291">
    <property type="entry name" value="PROTEIN KINASE DOMAIN-CONTAINING PROTEIN"/>
    <property type="match status" value="1"/>
</dbReference>
<dbReference type="SUPFAM" id="SSF48452">
    <property type="entry name" value="TPR-like"/>
    <property type="match status" value="2"/>
</dbReference>
<dbReference type="SMART" id="SM00028">
    <property type="entry name" value="TPR"/>
    <property type="match status" value="4"/>
</dbReference>
<keyword evidence="1 3" id="KW-0547">Nucleotide-binding</keyword>
<dbReference type="InterPro" id="IPR000719">
    <property type="entry name" value="Prot_kinase_dom"/>
</dbReference>
<dbReference type="EMBL" id="CAWYQH010000057">
    <property type="protein sequence ID" value="CAK8679248.1"/>
    <property type="molecule type" value="Genomic_DNA"/>
</dbReference>
<dbReference type="Pfam" id="PF00069">
    <property type="entry name" value="Pkinase"/>
    <property type="match status" value="1"/>
</dbReference>
<dbReference type="PROSITE" id="PS00107">
    <property type="entry name" value="PROTEIN_KINASE_ATP"/>
    <property type="match status" value="1"/>
</dbReference>
<protein>
    <recommendedName>
        <fullName evidence="4">Protein kinase domain-containing protein</fullName>
    </recommendedName>
</protein>
<evidence type="ECO:0000259" key="4">
    <source>
        <dbReference type="PROSITE" id="PS50011"/>
    </source>
</evidence>
<dbReference type="PROSITE" id="PS50011">
    <property type="entry name" value="PROTEIN_KINASE_DOM"/>
    <property type="match status" value="1"/>
</dbReference>
<feature type="domain" description="Protein kinase" evidence="4">
    <location>
        <begin position="28"/>
        <end position="316"/>
    </location>
</feature>
<organism evidence="5 6">
    <name type="scientific">Clavelina lepadiformis</name>
    <name type="common">Light-bulb sea squirt</name>
    <name type="synonym">Ascidia lepadiformis</name>
    <dbReference type="NCBI Taxonomy" id="159417"/>
    <lineage>
        <taxon>Eukaryota</taxon>
        <taxon>Metazoa</taxon>
        <taxon>Chordata</taxon>
        <taxon>Tunicata</taxon>
        <taxon>Ascidiacea</taxon>
        <taxon>Aplousobranchia</taxon>
        <taxon>Clavelinidae</taxon>
        <taxon>Clavelina</taxon>
    </lineage>
</organism>
<dbReference type="InterPro" id="IPR011990">
    <property type="entry name" value="TPR-like_helical_dom_sf"/>
</dbReference>
<evidence type="ECO:0000256" key="3">
    <source>
        <dbReference type="PROSITE-ProRule" id="PRU10141"/>
    </source>
</evidence>
<dbReference type="PANTHER" id="PTHR44329">
    <property type="entry name" value="SERINE/THREONINE-PROTEIN KINASE TNNI3K-RELATED"/>
    <property type="match status" value="1"/>
</dbReference>